<keyword evidence="1" id="KW-1185">Reference proteome</keyword>
<dbReference type="AlphaFoldDB" id="A0A0N5B5K6"/>
<evidence type="ECO:0000313" key="2">
    <source>
        <dbReference type="WBParaSite" id="SPAL_0000134825.1"/>
    </source>
</evidence>
<dbReference type="STRING" id="174720.A0A0N5B5K6"/>
<accession>A0A0N5B5K6</accession>
<dbReference type="Proteomes" id="UP000046392">
    <property type="component" value="Unplaced"/>
</dbReference>
<protein>
    <submittedName>
        <fullName evidence="2">SP-RING-type domain-containing protein</fullName>
    </submittedName>
</protein>
<reference evidence="2" key="1">
    <citation type="submission" date="2017-02" db="UniProtKB">
        <authorList>
            <consortium name="WormBaseParasite"/>
        </authorList>
    </citation>
    <scope>IDENTIFICATION</scope>
</reference>
<dbReference type="WBParaSite" id="SPAL_0000134825.1">
    <property type="protein sequence ID" value="SPAL_0000134825.1"/>
    <property type="gene ID" value="SPAL_0000134825"/>
</dbReference>
<sequence length="266" mass="31594">MVFAEIEKKDKNLIIFSDLEMFEGKEKTLRDFFTFSMFKDTTKATKNFEEKLDDVKKNVYSDLKIEQQYKNTFYEEYNLSIYLNVVIMFVKPFEIPTNILLPIVQSKKDESGYHQMVKKATFAARGKLENFLNFNINQLYKDLGNSKIENKMKLTRFLSPPYSKYDWDLNKEVTALIGEYIGIHAHNIILKMFINCYNCCNDFKVTIIGKHILQCSPMNIRCPIPGCTTVEFTHRKRFMEHFNRNHWKQVKDSESSCFYNNNRYVN</sequence>
<organism evidence="1 2">
    <name type="scientific">Strongyloides papillosus</name>
    <name type="common">Intestinal threadworm</name>
    <dbReference type="NCBI Taxonomy" id="174720"/>
    <lineage>
        <taxon>Eukaryota</taxon>
        <taxon>Metazoa</taxon>
        <taxon>Ecdysozoa</taxon>
        <taxon>Nematoda</taxon>
        <taxon>Chromadorea</taxon>
        <taxon>Rhabditida</taxon>
        <taxon>Tylenchina</taxon>
        <taxon>Panagrolaimomorpha</taxon>
        <taxon>Strongyloidoidea</taxon>
        <taxon>Strongyloididae</taxon>
        <taxon>Strongyloides</taxon>
    </lineage>
</organism>
<proteinExistence type="predicted"/>
<evidence type="ECO:0000313" key="1">
    <source>
        <dbReference type="Proteomes" id="UP000046392"/>
    </source>
</evidence>
<name>A0A0N5B5K6_STREA</name>